<evidence type="ECO:0000313" key="2">
    <source>
        <dbReference type="Proteomes" id="UP000799302"/>
    </source>
</evidence>
<reference evidence="1" key="1">
    <citation type="journal article" date="2020" name="Stud. Mycol.">
        <title>101 Dothideomycetes genomes: a test case for predicting lifestyles and emergence of pathogens.</title>
        <authorList>
            <person name="Haridas S."/>
            <person name="Albert R."/>
            <person name="Binder M."/>
            <person name="Bloem J."/>
            <person name="Labutti K."/>
            <person name="Salamov A."/>
            <person name="Andreopoulos B."/>
            <person name="Baker S."/>
            <person name="Barry K."/>
            <person name="Bills G."/>
            <person name="Bluhm B."/>
            <person name="Cannon C."/>
            <person name="Castanera R."/>
            <person name="Culley D."/>
            <person name="Daum C."/>
            <person name="Ezra D."/>
            <person name="Gonzalez J."/>
            <person name="Henrissat B."/>
            <person name="Kuo A."/>
            <person name="Liang C."/>
            <person name="Lipzen A."/>
            <person name="Lutzoni F."/>
            <person name="Magnuson J."/>
            <person name="Mondo S."/>
            <person name="Nolan M."/>
            <person name="Ohm R."/>
            <person name="Pangilinan J."/>
            <person name="Park H.-J."/>
            <person name="Ramirez L."/>
            <person name="Alfaro M."/>
            <person name="Sun H."/>
            <person name="Tritt A."/>
            <person name="Yoshinaga Y."/>
            <person name="Zwiers L.-H."/>
            <person name="Turgeon B."/>
            <person name="Goodwin S."/>
            <person name="Spatafora J."/>
            <person name="Crous P."/>
            <person name="Grigoriev I."/>
        </authorList>
    </citation>
    <scope>NUCLEOTIDE SEQUENCE</scope>
    <source>
        <strain evidence="1">CBS 115976</strain>
    </source>
</reference>
<name>A0A6A6UAI2_9PEZI</name>
<dbReference type="Proteomes" id="UP000799302">
    <property type="component" value="Unassembled WGS sequence"/>
</dbReference>
<sequence>MTSPSNHSSATAPDDQKQLINRYSHPRFQSCQWKHCLNSPYFPVVEATQQLTPAERKEKMKLESIFQNTHFFPPVHAHTPLPKPITRFQDQASSSHHLTRRNSPDLCLPLPKELTTMIFENFVTIDDFRNLARCSTTCNSIAKALPTLRKILLVAPVLLDLVIRYGLSRYYTLSDLVAALQSRKCTQAQECTNYPDLIVLPALQRYCRAHVTDSTPIWPNLNVWPHIEAIMSRVLKIPDDDPPYDADKLSRGIYPVHPFGVTLPILNKATNCDKLLWCKGCRCHRLGLHRRDDVEHDIYRVRNRKHYQMKRDKSFCFHGCECCEQPIKLNVADWEEFETMSHMQEHNDLFFKRLESPGTVARYPMKRVLMHSEETFLAHIKECPHRGLVDRWVPVLQERGLMGEVSWLDPNPADERPRYEGAVEFNCHCNSTHSLDGEKMQDDTARMTDWMQLSETEREQQEILVMDRFWKEKGL</sequence>
<gene>
    <name evidence="1" type="ORF">BT63DRAFT_470417</name>
</gene>
<accession>A0A6A6UAI2</accession>
<evidence type="ECO:0000313" key="1">
    <source>
        <dbReference type="EMBL" id="KAF2668960.1"/>
    </source>
</evidence>
<protein>
    <recommendedName>
        <fullName evidence="3">F-box domain-containing protein</fullName>
    </recommendedName>
</protein>
<dbReference type="EMBL" id="MU004235">
    <property type="protein sequence ID" value="KAF2668960.1"/>
    <property type="molecule type" value="Genomic_DNA"/>
</dbReference>
<proteinExistence type="predicted"/>
<evidence type="ECO:0008006" key="3">
    <source>
        <dbReference type="Google" id="ProtNLM"/>
    </source>
</evidence>
<keyword evidence="2" id="KW-1185">Reference proteome</keyword>
<dbReference type="AlphaFoldDB" id="A0A6A6UAI2"/>
<organism evidence="1 2">
    <name type="scientific">Microthyrium microscopicum</name>
    <dbReference type="NCBI Taxonomy" id="703497"/>
    <lineage>
        <taxon>Eukaryota</taxon>
        <taxon>Fungi</taxon>
        <taxon>Dikarya</taxon>
        <taxon>Ascomycota</taxon>
        <taxon>Pezizomycotina</taxon>
        <taxon>Dothideomycetes</taxon>
        <taxon>Dothideomycetes incertae sedis</taxon>
        <taxon>Microthyriales</taxon>
        <taxon>Microthyriaceae</taxon>
        <taxon>Microthyrium</taxon>
    </lineage>
</organism>